<dbReference type="Proteomes" id="UP001358586">
    <property type="component" value="Chromosome 7"/>
</dbReference>
<accession>A0ABR0PEJ0</accession>
<protein>
    <submittedName>
        <fullName evidence="2">Uncharacterized protein</fullName>
    </submittedName>
</protein>
<keyword evidence="3" id="KW-1185">Reference proteome</keyword>
<organism evidence="2 3">
    <name type="scientific">Gossypium arboreum</name>
    <name type="common">Tree cotton</name>
    <name type="synonym">Gossypium nanking</name>
    <dbReference type="NCBI Taxonomy" id="29729"/>
    <lineage>
        <taxon>Eukaryota</taxon>
        <taxon>Viridiplantae</taxon>
        <taxon>Streptophyta</taxon>
        <taxon>Embryophyta</taxon>
        <taxon>Tracheophyta</taxon>
        <taxon>Spermatophyta</taxon>
        <taxon>Magnoliopsida</taxon>
        <taxon>eudicotyledons</taxon>
        <taxon>Gunneridae</taxon>
        <taxon>Pentapetalae</taxon>
        <taxon>rosids</taxon>
        <taxon>malvids</taxon>
        <taxon>Malvales</taxon>
        <taxon>Malvaceae</taxon>
        <taxon>Malvoideae</taxon>
        <taxon>Gossypium</taxon>
    </lineage>
</organism>
<gene>
    <name evidence="2" type="ORF">PVK06_024603</name>
</gene>
<evidence type="ECO:0000256" key="1">
    <source>
        <dbReference type="SAM" id="MobiDB-lite"/>
    </source>
</evidence>
<reference evidence="2 3" key="1">
    <citation type="submission" date="2023-03" db="EMBL/GenBank/DDBJ databases">
        <title>WGS of Gossypium arboreum.</title>
        <authorList>
            <person name="Yu D."/>
        </authorList>
    </citation>
    <scope>NUCLEOTIDE SEQUENCE [LARGE SCALE GENOMIC DNA]</scope>
    <source>
        <tissue evidence="2">Leaf</tissue>
    </source>
</reference>
<sequence>MSCKRNDGILFLIGAGKGTSNTVLEGENEDVNEEEDADLVTTEPEPCESKNEASDNASNLNLQFITYEPSPYLMNIDLSIEGDSEFSQLPHSALGHGASQNHLRPDSNMIADIILLIVKASPLVEISVLIANIHSQYHYSPTYYKVLDRDAFLHCKPMVQIDGTWLYERYEQCLLLSVAQDDNQKILAIAFAITSGEMAMNKISF</sequence>
<evidence type="ECO:0000313" key="3">
    <source>
        <dbReference type="Proteomes" id="UP001358586"/>
    </source>
</evidence>
<dbReference type="EMBL" id="JARKNE010000007">
    <property type="protein sequence ID" value="KAK5819590.1"/>
    <property type="molecule type" value="Genomic_DNA"/>
</dbReference>
<feature type="compositionally biased region" description="Acidic residues" evidence="1">
    <location>
        <begin position="26"/>
        <end position="38"/>
    </location>
</feature>
<proteinExistence type="predicted"/>
<feature type="region of interest" description="Disordered" evidence="1">
    <location>
        <begin position="21"/>
        <end position="54"/>
    </location>
</feature>
<evidence type="ECO:0000313" key="2">
    <source>
        <dbReference type="EMBL" id="KAK5819590.1"/>
    </source>
</evidence>
<comment type="caution">
    <text evidence="2">The sequence shown here is derived from an EMBL/GenBank/DDBJ whole genome shotgun (WGS) entry which is preliminary data.</text>
</comment>
<name>A0ABR0PEJ0_GOSAR</name>